<evidence type="ECO:0000256" key="3">
    <source>
        <dbReference type="ARBA" id="ARBA00022722"/>
    </source>
</evidence>
<dbReference type="InterPro" id="IPR036397">
    <property type="entry name" value="RNaseH_sf"/>
</dbReference>
<keyword evidence="5" id="KW-0378">Hydrolase</keyword>
<keyword evidence="7" id="KW-0695">RNA-directed DNA polymerase</keyword>
<dbReference type="InterPro" id="IPR012337">
    <property type="entry name" value="RNaseH-like_sf"/>
</dbReference>
<evidence type="ECO:0000256" key="7">
    <source>
        <dbReference type="ARBA" id="ARBA00022918"/>
    </source>
</evidence>
<dbReference type="InterPro" id="IPR002156">
    <property type="entry name" value="RNaseH_domain"/>
</dbReference>
<dbReference type="PROSITE" id="PS50879">
    <property type="entry name" value="RNASE_H_1"/>
    <property type="match status" value="1"/>
</dbReference>
<dbReference type="Pfam" id="PF06817">
    <property type="entry name" value="RVT_thumb"/>
    <property type="match status" value="1"/>
</dbReference>
<dbReference type="PANTHER" id="PTHR41694:SF4">
    <property type="entry name" value="ENDOGENOUS RETROVIRUS GROUP K MEMBER 10 POL PROTEIN-RELATED"/>
    <property type="match status" value="1"/>
</dbReference>
<sequence length="353" mass="40302">KIQCVSPWKYLGLKIRKTTIVPQPIKLIDNPKTLQEPHQLCGSINWVRTWLGISTEDLAPLFNLLRGDRDLQSPRTLTAEAKTSLLKVWWALEEQKAHRYKPRLPFQLAVLGKVPHLHGILFQWDSELGDPLLIIEWVFLPHQPTKSLTTPHEFMVQLIMKARTRLRTLVGCDLSCIYLPITSEIMEYLLQSNANLQFALDSYLGQVSVHYPNHKIFNSTFSLIPREIQSRKQPLDALTIFTDGSGRLHKSVMTWQNPKTLKWESDVEVVSGSPQVAELAAVVRAFEKFKDPYNLVTDSVYVAGVTMRAENALLKEVSNKKIFGLLTKLICLISHREQTFYVMHVRSQTGLPG</sequence>
<evidence type="ECO:0000259" key="9">
    <source>
        <dbReference type="PROSITE" id="PS50879"/>
    </source>
</evidence>
<keyword evidence="6" id="KW-0862">Zinc</keyword>
<dbReference type="SUPFAM" id="SSF53098">
    <property type="entry name" value="Ribonuclease H-like"/>
    <property type="match status" value="1"/>
</dbReference>
<organism evidence="10 11">
    <name type="scientific">Corvus brachyrhynchos</name>
    <name type="common">American crow</name>
    <dbReference type="NCBI Taxonomy" id="85066"/>
    <lineage>
        <taxon>Eukaryota</taxon>
        <taxon>Metazoa</taxon>
        <taxon>Chordata</taxon>
        <taxon>Craniata</taxon>
        <taxon>Vertebrata</taxon>
        <taxon>Euteleostomi</taxon>
        <taxon>Archelosauria</taxon>
        <taxon>Archosauria</taxon>
        <taxon>Dinosauria</taxon>
        <taxon>Saurischia</taxon>
        <taxon>Theropoda</taxon>
        <taxon>Coelurosauria</taxon>
        <taxon>Aves</taxon>
        <taxon>Neognathae</taxon>
        <taxon>Neoaves</taxon>
        <taxon>Telluraves</taxon>
        <taxon>Australaves</taxon>
        <taxon>Passeriformes</taxon>
        <taxon>Corvoidea</taxon>
        <taxon>Corvidae</taxon>
        <taxon>Corvus</taxon>
    </lineage>
</organism>
<evidence type="ECO:0000256" key="1">
    <source>
        <dbReference type="ARBA" id="ARBA00022679"/>
    </source>
</evidence>
<reference evidence="10 11" key="1">
    <citation type="submission" date="2014-04" db="EMBL/GenBank/DDBJ databases">
        <title>Genome evolution of avian class.</title>
        <authorList>
            <person name="Zhang G."/>
            <person name="Li C."/>
        </authorList>
    </citation>
    <scope>NUCLEOTIDE SEQUENCE [LARGE SCALE GENOMIC DNA]</scope>
    <source>
        <strain evidence="10">BGI_N302</strain>
    </source>
</reference>
<evidence type="ECO:0000256" key="2">
    <source>
        <dbReference type="ARBA" id="ARBA00022695"/>
    </source>
</evidence>
<dbReference type="GO" id="GO:0035613">
    <property type="term" value="F:RNA stem-loop binding"/>
    <property type="evidence" value="ECO:0007669"/>
    <property type="project" value="TreeGrafter"/>
</dbReference>
<dbReference type="Gene3D" id="3.30.70.270">
    <property type="match status" value="1"/>
</dbReference>
<evidence type="ECO:0000313" key="10">
    <source>
        <dbReference type="EMBL" id="KFO63230.1"/>
    </source>
</evidence>
<dbReference type="PANTHER" id="PTHR41694">
    <property type="entry name" value="ENDOGENOUS RETROVIRUS GROUP K MEMBER POL PROTEIN"/>
    <property type="match status" value="1"/>
</dbReference>
<dbReference type="AlphaFoldDB" id="A0A091FPL4"/>
<dbReference type="InterPro" id="IPR043502">
    <property type="entry name" value="DNA/RNA_pol_sf"/>
</dbReference>
<accession>A0A091FPL4</accession>
<dbReference type="SUPFAM" id="SSF56672">
    <property type="entry name" value="DNA/RNA polymerases"/>
    <property type="match status" value="1"/>
</dbReference>
<evidence type="ECO:0000256" key="6">
    <source>
        <dbReference type="ARBA" id="ARBA00022833"/>
    </source>
</evidence>
<keyword evidence="4" id="KW-0255">Endonuclease</keyword>
<dbReference type="Pfam" id="PF00075">
    <property type="entry name" value="RNase_H"/>
    <property type="match status" value="1"/>
</dbReference>
<dbReference type="EMBL" id="KK719375">
    <property type="protein sequence ID" value="KFO63230.1"/>
    <property type="molecule type" value="Genomic_DNA"/>
</dbReference>
<feature type="domain" description="RNase H type-1" evidence="9">
    <location>
        <begin position="234"/>
        <end position="353"/>
    </location>
</feature>
<dbReference type="InterPro" id="IPR010661">
    <property type="entry name" value="RVT_thumb"/>
</dbReference>
<feature type="non-terminal residue" evidence="10">
    <location>
        <position position="1"/>
    </location>
</feature>
<dbReference type="InterPro" id="IPR043128">
    <property type="entry name" value="Rev_trsase/Diguanyl_cyclase"/>
</dbReference>
<dbReference type="STRING" id="85066.A0A091FPL4"/>
<protein>
    <recommendedName>
        <fullName evidence="9">RNase H type-1 domain-containing protein</fullName>
    </recommendedName>
</protein>
<keyword evidence="1" id="KW-0808">Transferase</keyword>
<keyword evidence="3" id="KW-0540">Nuclease</keyword>
<keyword evidence="2" id="KW-0548">Nucleotidyltransferase</keyword>
<dbReference type="Proteomes" id="UP000052976">
    <property type="component" value="Unassembled WGS sequence"/>
</dbReference>
<keyword evidence="11" id="KW-1185">Reference proteome</keyword>
<dbReference type="GO" id="GO:0004523">
    <property type="term" value="F:RNA-DNA hybrid ribonuclease activity"/>
    <property type="evidence" value="ECO:0007669"/>
    <property type="project" value="InterPro"/>
</dbReference>
<proteinExistence type="predicted"/>
<evidence type="ECO:0000313" key="11">
    <source>
        <dbReference type="Proteomes" id="UP000052976"/>
    </source>
</evidence>
<name>A0A091FPL4_CORBR</name>
<gene>
    <name evidence="10" type="ORF">N302_03932</name>
</gene>
<feature type="non-terminal residue" evidence="10">
    <location>
        <position position="353"/>
    </location>
</feature>
<evidence type="ECO:0000256" key="8">
    <source>
        <dbReference type="ARBA" id="ARBA00023268"/>
    </source>
</evidence>
<dbReference type="GO" id="GO:0003964">
    <property type="term" value="F:RNA-directed DNA polymerase activity"/>
    <property type="evidence" value="ECO:0007669"/>
    <property type="project" value="UniProtKB-KW"/>
</dbReference>
<keyword evidence="8" id="KW-0511">Multifunctional enzyme</keyword>
<evidence type="ECO:0000256" key="4">
    <source>
        <dbReference type="ARBA" id="ARBA00022759"/>
    </source>
</evidence>
<evidence type="ECO:0000256" key="5">
    <source>
        <dbReference type="ARBA" id="ARBA00022801"/>
    </source>
</evidence>
<dbReference type="Gene3D" id="3.30.420.10">
    <property type="entry name" value="Ribonuclease H-like superfamily/Ribonuclease H"/>
    <property type="match status" value="1"/>
</dbReference>